<evidence type="ECO:0000313" key="2">
    <source>
        <dbReference type="Proteomes" id="UP000004980"/>
    </source>
</evidence>
<name>A0ABN0FNW8_9BURK</name>
<comment type="caution">
    <text evidence="1">The sequence shown here is derived from an EMBL/GenBank/DDBJ whole genome shotgun (WGS) entry which is preliminary data.</text>
</comment>
<sequence>MSWMLRLLPMMPVSKLYSMTWKDVKQPSWALKIEQSQPFGHRTLLDENAFLLVTNLVTGTCIEAGRSVVALMTRATISHRTGSWRSMRTSMQHIF</sequence>
<evidence type="ECO:0000313" key="1">
    <source>
        <dbReference type="EMBL" id="EIN00443.1"/>
    </source>
</evidence>
<accession>A0ABN0FNW8</accession>
<gene>
    <name evidence="1" type="ORF">WQE_15471</name>
</gene>
<keyword evidence="2" id="KW-1185">Reference proteome</keyword>
<dbReference type="EMBL" id="AKAU01000079">
    <property type="protein sequence ID" value="EIN00443.1"/>
    <property type="molecule type" value="Genomic_DNA"/>
</dbReference>
<reference evidence="1 2" key="1">
    <citation type="journal article" date="2012" name="J. Bacteriol.">
        <title>Draft Genome Sequence of the Soil Bacterium Burkholderia terrae Strain BS001, Which Interacts with Fungal Surface Structures.</title>
        <authorList>
            <person name="Nazir R."/>
            <person name="Hansen M.A."/>
            <person name="Sorensen S."/>
            <person name="van Elsas J.D."/>
        </authorList>
    </citation>
    <scope>NUCLEOTIDE SEQUENCE [LARGE SCALE GENOMIC DNA]</scope>
    <source>
        <strain evidence="1 2">BS001</strain>
    </source>
</reference>
<protein>
    <submittedName>
        <fullName evidence="1">Uncharacterized protein</fullName>
    </submittedName>
</protein>
<dbReference type="Proteomes" id="UP000004980">
    <property type="component" value="Unassembled WGS sequence"/>
</dbReference>
<organism evidence="1 2">
    <name type="scientific">Paraburkholderia hospita</name>
    <dbReference type="NCBI Taxonomy" id="169430"/>
    <lineage>
        <taxon>Bacteria</taxon>
        <taxon>Pseudomonadati</taxon>
        <taxon>Pseudomonadota</taxon>
        <taxon>Betaproteobacteria</taxon>
        <taxon>Burkholderiales</taxon>
        <taxon>Burkholderiaceae</taxon>
        <taxon>Paraburkholderia</taxon>
    </lineage>
</organism>
<proteinExistence type="predicted"/>